<keyword evidence="1" id="KW-1133">Transmembrane helix</keyword>
<accession>A0ABV4SAX2</accession>
<feature type="transmembrane region" description="Helical" evidence="1">
    <location>
        <begin position="116"/>
        <end position="138"/>
    </location>
</feature>
<feature type="transmembrane region" description="Helical" evidence="1">
    <location>
        <begin position="89"/>
        <end position="110"/>
    </location>
</feature>
<organism evidence="2 3">
    <name type="scientific">Streptomyces aureus</name>
    <dbReference type="NCBI Taxonomy" id="193461"/>
    <lineage>
        <taxon>Bacteria</taxon>
        <taxon>Bacillati</taxon>
        <taxon>Actinomycetota</taxon>
        <taxon>Actinomycetes</taxon>
        <taxon>Kitasatosporales</taxon>
        <taxon>Streptomycetaceae</taxon>
        <taxon>Streptomyces</taxon>
    </lineage>
</organism>
<dbReference type="RefSeq" id="WP_372561582.1">
    <property type="nucleotide sequence ID" value="NZ_JBGOSP010000002.1"/>
</dbReference>
<evidence type="ECO:0000313" key="3">
    <source>
        <dbReference type="Proteomes" id="UP001571476"/>
    </source>
</evidence>
<gene>
    <name evidence="2" type="ORF">ACEG43_05295</name>
</gene>
<keyword evidence="3" id="KW-1185">Reference proteome</keyword>
<dbReference type="Proteomes" id="UP001571476">
    <property type="component" value="Unassembled WGS sequence"/>
</dbReference>
<keyword evidence="1" id="KW-0472">Membrane</keyword>
<dbReference type="EMBL" id="JBGOSP010000002">
    <property type="protein sequence ID" value="MFA3835600.1"/>
    <property type="molecule type" value="Genomic_DNA"/>
</dbReference>
<protein>
    <submittedName>
        <fullName evidence="2">Uncharacterized protein</fullName>
    </submittedName>
</protein>
<evidence type="ECO:0000256" key="1">
    <source>
        <dbReference type="SAM" id="Phobius"/>
    </source>
</evidence>
<evidence type="ECO:0000313" key="2">
    <source>
        <dbReference type="EMBL" id="MFA3835600.1"/>
    </source>
</evidence>
<comment type="caution">
    <text evidence="2">The sequence shown here is derived from an EMBL/GenBank/DDBJ whole genome shotgun (WGS) entry which is preliminary data.</text>
</comment>
<proteinExistence type="predicted"/>
<name>A0ABV4SAX2_9ACTN</name>
<keyword evidence="1" id="KW-0812">Transmembrane</keyword>
<reference evidence="2 3" key="1">
    <citation type="submission" date="2024-08" db="EMBL/GenBank/DDBJ databases">
        <title>Genome sequence of Streptomyces aureus CACIA-1.46HGO.</title>
        <authorList>
            <person name="Evangelista-Martinez Z."/>
        </authorList>
    </citation>
    <scope>NUCLEOTIDE SEQUENCE [LARGE SCALE GENOMIC DNA]</scope>
    <source>
        <strain evidence="2 3">CACIA-1.46HGO</strain>
    </source>
</reference>
<sequence length="184" mass="20270">MDPQALDYWHHLVTDQFRAPPRGRQDDRAAEAAGVGTLLFSIPERGWWLIAVVATAFFMIAVPALATGMKYQADPRRTPEQQDKQRKRAFYIGGPVLFAAVLGANLLRHGPASPILFMYSTVLIALPIAIAPVGGRLIKQSIAQQHNPGTKMKLDRLTAVWLYSFLSVVLLAVVAVMTATTYNK</sequence>
<feature type="transmembrane region" description="Helical" evidence="1">
    <location>
        <begin position="47"/>
        <end position="68"/>
    </location>
</feature>
<feature type="transmembrane region" description="Helical" evidence="1">
    <location>
        <begin position="159"/>
        <end position="182"/>
    </location>
</feature>